<protein>
    <submittedName>
        <fullName evidence="3">Sugar kinase of the NBD/HSP70 family, may contain an N-terminal HTH domain</fullName>
    </submittedName>
</protein>
<evidence type="ECO:0000256" key="2">
    <source>
        <dbReference type="SAM" id="MobiDB-lite"/>
    </source>
</evidence>
<dbReference type="STRING" id="245187.SAMN04488003_12814"/>
<dbReference type="InterPro" id="IPR000600">
    <property type="entry name" value="ROK"/>
</dbReference>
<dbReference type="InterPro" id="IPR043129">
    <property type="entry name" value="ATPase_NBD"/>
</dbReference>
<dbReference type="GO" id="GO:0016301">
    <property type="term" value="F:kinase activity"/>
    <property type="evidence" value="ECO:0007669"/>
    <property type="project" value="UniProtKB-KW"/>
</dbReference>
<organism evidence="3 4">
    <name type="scientific">Loktanella fryxellensis</name>
    <dbReference type="NCBI Taxonomy" id="245187"/>
    <lineage>
        <taxon>Bacteria</taxon>
        <taxon>Pseudomonadati</taxon>
        <taxon>Pseudomonadota</taxon>
        <taxon>Alphaproteobacteria</taxon>
        <taxon>Rhodobacterales</taxon>
        <taxon>Roseobacteraceae</taxon>
        <taxon>Loktanella</taxon>
    </lineage>
</organism>
<dbReference type="SUPFAM" id="SSF53067">
    <property type="entry name" value="Actin-like ATPase domain"/>
    <property type="match status" value="1"/>
</dbReference>
<comment type="similarity">
    <text evidence="1">Belongs to the ROK (NagC/XylR) family.</text>
</comment>
<proteinExistence type="inferred from homology"/>
<dbReference type="Gene3D" id="3.30.420.40">
    <property type="match status" value="2"/>
</dbReference>
<reference evidence="3 4" key="1">
    <citation type="submission" date="2016-10" db="EMBL/GenBank/DDBJ databases">
        <authorList>
            <person name="de Groot N.N."/>
        </authorList>
    </citation>
    <scope>NUCLEOTIDE SEQUENCE [LARGE SCALE GENOMIC DNA]</scope>
    <source>
        <strain evidence="3 4">DSM 16213</strain>
    </source>
</reference>
<dbReference type="RefSeq" id="WP_089905335.1">
    <property type="nucleotide sequence ID" value="NZ_FOCI01000028.1"/>
</dbReference>
<evidence type="ECO:0000313" key="4">
    <source>
        <dbReference type="Proteomes" id="UP000199585"/>
    </source>
</evidence>
<name>A0A1H8ITL2_9RHOB</name>
<keyword evidence="3" id="KW-0808">Transferase</keyword>
<sequence>MNVRRMDAPGLSRPDPRPGPLADRLVVQLRGTGAAPQADLAAAGWLDDVGRFVAGAGCLFGSDVGGTKVQSVLTDLNGAVLAEMRGDTPAGGGDAVLDLISAHLAQLTRDVGLTVRAAGIGLPGAVHPATGHLDRAPNLGGLAGRDMRALLHDRLGVPVAVENDVNLAALGEAWLGHGVAVDGAVSPDTPAGGLAFVALGTGIGMGLVWGDRILRGASGAAGEVAALPIGADPADPASKGCGALESVVSGVALVADYRATGGRQAGETLRQISRDAGADPALDAVMARLAQRTARAILAIDAIVNPALFVLGGGVGSQPLLLDRIMAELATIMPDGMPVPDCRTSQLGNRAGALGAARVARLAYADQIAASS</sequence>
<dbReference type="AlphaFoldDB" id="A0A1H8ITL2"/>
<keyword evidence="3" id="KW-0418">Kinase</keyword>
<keyword evidence="4" id="KW-1185">Reference proteome</keyword>
<dbReference type="PANTHER" id="PTHR18964:SF149">
    <property type="entry name" value="BIFUNCTIONAL UDP-N-ACETYLGLUCOSAMINE 2-EPIMERASE_N-ACETYLMANNOSAMINE KINASE"/>
    <property type="match status" value="1"/>
</dbReference>
<dbReference type="PANTHER" id="PTHR18964">
    <property type="entry name" value="ROK (REPRESSOR, ORF, KINASE) FAMILY"/>
    <property type="match status" value="1"/>
</dbReference>
<dbReference type="EMBL" id="FOCI01000028">
    <property type="protein sequence ID" value="SEN71366.1"/>
    <property type="molecule type" value="Genomic_DNA"/>
</dbReference>
<dbReference type="Pfam" id="PF00480">
    <property type="entry name" value="ROK"/>
    <property type="match status" value="1"/>
</dbReference>
<dbReference type="Proteomes" id="UP000199585">
    <property type="component" value="Unassembled WGS sequence"/>
</dbReference>
<accession>A0A1H8ITL2</accession>
<dbReference type="OrthoDB" id="37575at2"/>
<gene>
    <name evidence="3" type="ORF">SAMN04488003_12814</name>
</gene>
<feature type="region of interest" description="Disordered" evidence="2">
    <location>
        <begin position="1"/>
        <end position="20"/>
    </location>
</feature>
<evidence type="ECO:0000313" key="3">
    <source>
        <dbReference type="EMBL" id="SEN71366.1"/>
    </source>
</evidence>
<evidence type="ECO:0000256" key="1">
    <source>
        <dbReference type="ARBA" id="ARBA00006479"/>
    </source>
</evidence>